<reference evidence="2" key="5">
    <citation type="submission" date="2025-09" db="UniProtKB">
        <authorList>
            <consortium name="Ensembl"/>
        </authorList>
    </citation>
    <scope>IDENTIFICATION</scope>
</reference>
<feature type="transmembrane region" description="Helical" evidence="1">
    <location>
        <begin position="60"/>
        <end position="78"/>
    </location>
</feature>
<accession>A0A9S7JRE2</accession>
<reference evidence="2" key="4">
    <citation type="submission" date="2025-08" db="UniProtKB">
        <authorList>
            <consortium name="Ensembl"/>
        </authorList>
    </citation>
    <scope>IDENTIFICATION</scope>
</reference>
<keyword evidence="1" id="KW-1133">Transmembrane helix</keyword>
<organism evidence="2 3">
    <name type="scientific">Homo sapiens</name>
    <name type="common">Human</name>
    <dbReference type="NCBI Taxonomy" id="9606"/>
    <lineage>
        <taxon>Eukaryota</taxon>
        <taxon>Metazoa</taxon>
        <taxon>Chordata</taxon>
        <taxon>Craniata</taxon>
        <taxon>Vertebrata</taxon>
        <taxon>Euteleostomi</taxon>
        <taxon>Mammalia</taxon>
        <taxon>Eutheria</taxon>
        <taxon>Euarchontoglires</taxon>
        <taxon>Primates</taxon>
        <taxon>Haplorrhini</taxon>
        <taxon>Catarrhini</taxon>
        <taxon>Hominidae</taxon>
        <taxon>Homo</taxon>
    </lineage>
</organism>
<name>A0A9S7JRE2_HUMAN</name>
<protein>
    <submittedName>
        <fullName evidence="2">Glycine receptor alpha 2</fullName>
    </submittedName>
</protein>
<reference evidence="2 3" key="2">
    <citation type="journal article" date="2004" name="Nature">
        <title>Finishing the euchromatic sequence of the human genome.</title>
        <authorList>
            <consortium name="International Human Genome Sequencing Consortium"/>
        </authorList>
    </citation>
    <scope>NUCLEOTIDE SEQUENCE [LARGE SCALE GENOMIC DNA]</scope>
</reference>
<dbReference type="EMBL" id="AC003683">
    <property type="status" value="NOT_ANNOTATED_CDS"/>
    <property type="molecule type" value="Genomic_DNA"/>
</dbReference>
<dbReference type="OrthoDB" id="407674at2759"/>
<evidence type="ECO:0000313" key="3">
    <source>
        <dbReference type="Proteomes" id="UP000005640"/>
    </source>
</evidence>
<dbReference type="EMBL" id="AC003658">
    <property type="status" value="NOT_ANNOTATED_CDS"/>
    <property type="molecule type" value="Genomic_DNA"/>
</dbReference>
<dbReference type="Proteomes" id="UP000005640">
    <property type="component" value="Chromosome X"/>
</dbReference>
<dbReference type="AlphaFoldDB" id="A0A9S7JRE2"/>
<gene>
    <name evidence="2" type="primary">GLRA2</name>
</gene>
<sequence>MNRQLVNILTALFAFFLETNHFRTKINGTHSNNAMNTGKTHYVPFRFTPPTMIKKKYRLVFIRIIIIIIILTTTTIIIK</sequence>
<dbReference type="HGNC" id="HGNC:4327">
    <property type="gene designation" value="GLRA2"/>
</dbReference>
<reference evidence="2 3" key="3">
    <citation type="journal article" date="2005" name="Nature">
        <title>The DNA sequence of the human X chromosome.</title>
        <authorList>
            <person name="Ross M.T."/>
            <person name="Grafham D.V."/>
            <person name="Coffey A.J."/>
            <person name="Scherer S."/>
            <person name="McLay K."/>
            <person name="Muzny D."/>
            <person name="Platzer M."/>
            <person name="Howell G.R."/>
            <person name="Burrows C."/>
            <person name="Bird C.P."/>
            <person name="Frankish A."/>
            <person name="Lovell F.L."/>
            <person name="Howe K.L."/>
            <person name="Ashurst J.L."/>
            <person name="Fulton R.S."/>
            <person name="Sudbrak R."/>
            <person name="Wen G."/>
            <person name="Jones M.C."/>
            <person name="Hurles M.E."/>
            <person name="Andrews T.D."/>
            <person name="Scott C.E."/>
            <person name="Searle S."/>
            <person name="Ramser J."/>
            <person name="Whittaker A."/>
            <person name="Deadman R."/>
            <person name="Carter N.P."/>
            <person name="Hunt S.E."/>
            <person name="Chen R."/>
            <person name="Cree A."/>
            <person name="Gunaratne P."/>
            <person name="Havlak P."/>
            <person name="Hodgson A."/>
            <person name="Metzker M.L."/>
            <person name="Richards S."/>
            <person name="Scott G."/>
            <person name="Steffen D."/>
            <person name="Sodergren E."/>
            <person name="Wheeler D.A."/>
            <person name="Worley K.C."/>
            <person name="Ainscough R."/>
            <person name="Ambrose K.D."/>
            <person name="Ansari-Lari M.A."/>
            <person name="Aradhya S."/>
            <person name="Ashwell R.I."/>
            <person name="Babbage A.K."/>
            <person name="Bagguley C.L."/>
            <person name="Ballabio A."/>
            <person name="Banerjee R."/>
            <person name="Barker G.E."/>
            <person name="Barlow K.F."/>
            <person name="Barrett I.P."/>
            <person name="Bates K.N."/>
            <person name="Beare D.M."/>
            <person name="Beasley H."/>
            <person name="Beasley O."/>
            <person name="Beck A."/>
            <person name="Bethel G."/>
            <person name="Blechschmidt K."/>
            <person name="Brady N."/>
            <person name="Bray-Allen S."/>
            <person name="Bridgeman A.M."/>
            <person name="Brown A.J."/>
            <person name="Brown M.J."/>
            <person name="Bonnin D."/>
            <person name="Bruford E.A."/>
            <person name="Buhay C."/>
            <person name="Burch P."/>
            <person name="Burford D."/>
            <person name="Burgess J."/>
            <person name="Burrill W."/>
            <person name="Burton J."/>
            <person name="Bye J.M."/>
            <person name="Carder C."/>
            <person name="Carrel L."/>
            <person name="Chako J."/>
            <person name="Chapman J.C."/>
            <person name="Chavez D."/>
            <person name="Chen E."/>
            <person name="Chen G."/>
            <person name="Chen Y."/>
            <person name="Chen Z."/>
            <person name="Chinault C."/>
            <person name="Ciccodicola A."/>
            <person name="Clark S.Y."/>
            <person name="Clarke G."/>
            <person name="Clee C.M."/>
            <person name="Clegg S."/>
            <person name="Clerc-Blankenburg K."/>
            <person name="Clifford K."/>
            <person name="Cobley V."/>
            <person name="Cole C.G."/>
            <person name="Conquer J.S."/>
            <person name="Corby N."/>
            <person name="Connor R.E."/>
            <person name="David R."/>
            <person name="Davies J."/>
            <person name="Davis C."/>
            <person name="Davis J."/>
            <person name="Delgado O."/>
            <person name="Deshazo D."/>
            <person name="Dhami P."/>
            <person name="Ding Y."/>
            <person name="Dinh H."/>
            <person name="Dodsworth S."/>
            <person name="Draper H."/>
            <person name="Dugan-Rocha S."/>
            <person name="Dunham A."/>
            <person name="Dunn M."/>
            <person name="Durbin K.J."/>
            <person name="Dutta I."/>
            <person name="Eades T."/>
            <person name="Ellwood M."/>
            <person name="Emery-Cohen A."/>
            <person name="Errington H."/>
            <person name="Evans K.L."/>
            <person name="Faulkner L."/>
            <person name="Francis F."/>
            <person name="Frankland J."/>
            <person name="Fraser A.E."/>
            <person name="Galgoczy P."/>
            <person name="Gilbert J."/>
            <person name="Gill R."/>
            <person name="Glockner G."/>
            <person name="Gregory S.G."/>
            <person name="Gribble S."/>
            <person name="Griffiths C."/>
            <person name="Grocock R."/>
            <person name="Gu Y."/>
            <person name="Gwilliam R."/>
            <person name="Hamilton C."/>
            <person name="Hart E.A."/>
            <person name="Hawes A."/>
            <person name="Heath P.D."/>
            <person name="Heitmann K."/>
            <person name="Hennig S."/>
            <person name="Hernandez J."/>
            <person name="Hinzmann B."/>
            <person name="Ho S."/>
            <person name="Hoffs M."/>
            <person name="Howden P.J."/>
            <person name="Huckle E.J."/>
            <person name="Hume J."/>
            <person name="Hunt P.J."/>
            <person name="Hunt A.R."/>
            <person name="Isherwood J."/>
            <person name="Jacob L."/>
            <person name="Johnson D."/>
            <person name="Jones S."/>
            <person name="de Jong P.J."/>
            <person name="Joseph S.S."/>
            <person name="Keenan S."/>
            <person name="Kelly S."/>
            <person name="Kershaw J.K."/>
            <person name="Khan Z."/>
            <person name="Kioschis P."/>
            <person name="Klages S."/>
            <person name="Knights A.J."/>
            <person name="Kosiura A."/>
            <person name="Kovar-Smith C."/>
            <person name="Laird G.K."/>
            <person name="Langford C."/>
            <person name="Lawlor S."/>
            <person name="Leversha M."/>
            <person name="Lewis L."/>
            <person name="Liu W."/>
            <person name="Lloyd C."/>
            <person name="Lloyd D.M."/>
            <person name="Loulseged H."/>
            <person name="Loveland J.E."/>
            <person name="Lovell J.D."/>
            <person name="Lozado R."/>
            <person name="Lu J."/>
            <person name="Lyne R."/>
            <person name="Ma J."/>
            <person name="Maheshwari M."/>
            <person name="Matthews L.H."/>
            <person name="McDowall J."/>
            <person name="McLaren S."/>
            <person name="McMurray A."/>
            <person name="Meidl P."/>
            <person name="Meitinger T."/>
            <person name="Milne S."/>
            <person name="Miner G."/>
            <person name="Mistry S.L."/>
            <person name="Morgan M."/>
            <person name="Morris S."/>
            <person name="Muller I."/>
            <person name="Mullikin J.C."/>
            <person name="Nguyen N."/>
            <person name="Nordsiek G."/>
            <person name="Nyakatura G."/>
            <person name="O'Dell C.N."/>
            <person name="Okwuonu G."/>
            <person name="Palmer S."/>
            <person name="Pandian R."/>
            <person name="Parker D."/>
            <person name="Parrish J."/>
            <person name="Pasternak S."/>
            <person name="Patel D."/>
            <person name="Pearce A.V."/>
            <person name="Pearson D.M."/>
            <person name="Pelan S.E."/>
            <person name="Perez L."/>
            <person name="Porter K.M."/>
            <person name="Ramsey Y."/>
            <person name="Reichwald K."/>
            <person name="Rhodes S."/>
            <person name="Ridler K.A."/>
            <person name="Schlessinger D."/>
            <person name="Schueler M.G."/>
            <person name="Sehra H.K."/>
            <person name="Shaw-Smith C."/>
            <person name="Shen H."/>
            <person name="Sheridan E.M."/>
            <person name="Shownkeen R."/>
            <person name="Skuce C.D."/>
            <person name="Smith M.L."/>
            <person name="Sotheran E.C."/>
            <person name="Steingruber H.E."/>
            <person name="Steward C.A."/>
            <person name="Storey R."/>
            <person name="Swann R.M."/>
            <person name="Swarbreck D."/>
            <person name="Tabor P.E."/>
            <person name="Taudien S."/>
            <person name="Taylor T."/>
            <person name="Teague B."/>
            <person name="Thomas K."/>
            <person name="Thorpe A."/>
            <person name="Timms K."/>
            <person name="Tracey A."/>
            <person name="Trevanion S."/>
            <person name="Tromans A.C."/>
            <person name="d'Urso M."/>
            <person name="Verduzco D."/>
            <person name="Villasana D."/>
            <person name="Waldron L."/>
            <person name="Wall M."/>
            <person name="Wang Q."/>
            <person name="Warren J."/>
            <person name="Warry G.L."/>
            <person name="Wei X."/>
            <person name="West A."/>
            <person name="Whitehead S.L."/>
            <person name="Whiteley M.N."/>
            <person name="Wilkinson J.E."/>
            <person name="Willey D.L."/>
            <person name="Williams G."/>
            <person name="Williams L."/>
            <person name="Williamson A."/>
            <person name="Williamson H."/>
            <person name="Wilming L."/>
            <person name="Woodmansey R.L."/>
            <person name="Wray P.W."/>
            <person name="Yen J."/>
            <person name="Zhang J."/>
            <person name="Zhou J."/>
            <person name="Zoghbi H."/>
            <person name="Zorilla S."/>
            <person name="Buck D."/>
            <person name="Reinhardt R."/>
            <person name="Poustka A."/>
            <person name="Rosenthal A."/>
            <person name="Lehrach H."/>
            <person name="Meindl A."/>
            <person name="Minx P.J."/>
            <person name="Hillier L.W."/>
            <person name="Willard H.F."/>
            <person name="Wilson R.K."/>
            <person name="Waterston R.H."/>
            <person name="Rice C.M."/>
            <person name="Vaudin M."/>
            <person name="Coulson A."/>
            <person name="Nelson D.L."/>
            <person name="Weinstock G."/>
            <person name="Sulston J.E."/>
            <person name="Durbin R."/>
            <person name="Hubbard T."/>
            <person name="Gibbs R.A."/>
            <person name="Beck S."/>
            <person name="Rogers J."/>
            <person name="Bentley D.R."/>
        </authorList>
    </citation>
    <scope>NUCLEOTIDE SEQUENCE [LARGE SCALE GENOMIC DNA]</scope>
</reference>
<keyword evidence="3" id="KW-1185">Reference proteome</keyword>
<dbReference type="Ensembl" id="ENST00000443437.6">
    <property type="protein sequence ID" value="ENSP00000387756.3"/>
    <property type="gene ID" value="ENSG00000101958.14"/>
</dbReference>
<evidence type="ECO:0000256" key="1">
    <source>
        <dbReference type="SAM" id="Phobius"/>
    </source>
</evidence>
<dbReference type="EMBL" id="KF458986">
    <property type="status" value="NOT_ANNOTATED_CDS"/>
    <property type="molecule type" value="Genomic_DNA"/>
</dbReference>
<dbReference type="GeneTree" id="ENSGT00940000158730"/>
<proteinExistence type="predicted"/>
<reference evidence="2 3" key="1">
    <citation type="journal article" date="2001" name="Nature">
        <title>Initial sequencing and analysis of the human genome.</title>
        <authorList>
            <consortium name="International Human Genome Sequencing Consortium"/>
            <person name="Lander E.S."/>
            <person name="Linton L.M."/>
            <person name="Birren B."/>
            <person name="Nusbaum C."/>
            <person name="Zody M.C."/>
            <person name="Baldwin J."/>
            <person name="Devon K."/>
            <person name="Dewar K."/>
            <person name="Doyle M."/>
            <person name="FitzHugh W."/>
            <person name="Funke R."/>
            <person name="Gage D."/>
            <person name="Harris K."/>
            <person name="Heaford A."/>
            <person name="Howland J."/>
            <person name="Kann L."/>
            <person name="Lehoczky J."/>
            <person name="LeVine R."/>
            <person name="McEwan P."/>
            <person name="McKernan K."/>
            <person name="Meldrim J."/>
            <person name="Mesirov J.P."/>
            <person name="Miranda C."/>
            <person name="Morris W."/>
            <person name="Naylor J."/>
            <person name="Raymond C."/>
            <person name="Rosetti M."/>
            <person name="Santos R."/>
            <person name="Sheridan A."/>
            <person name="Sougnez C."/>
            <person name="Stange-Thomann N."/>
            <person name="Stojanovic N."/>
            <person name="Subramanian A."/>
            <person name="Wyman D."/>
            <person name="Rogers J."/>
            <person name="Sulston J."/>
            <person name="Ainscough R."/>
            <person name="Beck S."/>
            <person name="Bentley D."/>
            <person name="Burton J."/>
            <person name="Clee C."/>
            <person name="Carter N."/>
            <person name="Coulson A."/>
            <person name="Deadman R."/>
            <person name="Deloukas P."/>
            <person name="Dunham A."/>
            <person name="Dunham I."/>
            <person name="Durbin R."/>
            <person name="French L."/>
            <person name="Grafham D."/>
            <person name="Gregory S."/>
            <person name="Hubbard T."/>
            <person name="Humphray S."/>
            <person name="Hunt A."/>
            <person name="Jones M."/>
            <person name="Lloyd C."/>
            <person name="McMurray A."/>
            <person name="Matthews L."/>
            <person name="Mercer S."/>
            <person name="Milne S."/>
            <person name="Mullikin J.C."/>
            <person name="Mungall A."/>
            <person name="Plumb R."/>
            <person name="Ross M."/>
            <person name="Shownkeen R."/>
            <person name="Sims S."/>
            <person name="Waterston R.H."/>
            <person name="Wilson R.K."/>
            <person name="Hillier L.W."/>
            <person name="McPherson J.D."/>
            <person name="Marra M.A."/>
            <person name="Mardis E.R."/>
            <person name="Fulton L.A."/>
            <person name="Chinwalla A.T."/>
            <person name="Pepin K.H."/>
            <person name="Gish W.R."/>
            <person name="Chissoe S.L."/>
            <person name="Wendl M.C."/>
            <person name="Delehaunty K.D."/>
            <person name="Miner T.L."/>
            <person name="Delehaunty A."/>
            <person name="Kramer J.B."/>
            <person name="Cook L.L."/>
            <person name="Fulton R.S."/>
            <person name="Johnson D.L."/>
            <person name="Minx P.J."/>
            <person name="Clifton S.W."/>
            <person name="Hawkins T."/>
            <person name="Branscomb E."/>
            <person name="Predki P."/>
            <person name="Richardson P."/>
            <person name="Wenning S."/>
            <person name="Slezak T."/>
            <person name="Doggett N."/>
            <person name="Cheng J.F."/>
            <person name="Olsen A."/>
            <person name="Lucas S."/>
            <person name="Elkin C."/>
            <person name="Uberbacher E."/>
            <person name="Frazier M."/>
            <person name="Gibbs R.A."/>
            <person name="Muzny D.M."/>
            <person name="Scherer S.E."/>
            <person name="Bouck J.B."/>
            <person name="Sodergren E.J."/>
            <person name="Worley K.C."/>
            <person name="Rives C.M."/>
            <person name="Gorrell J.H."/>
            <person name="Metzker M.L."/>
            <person name="Naylor S.L."/>
            <person name="Kucherlapati R.S."/>
            <person name="Nelson D.L."/>
            <person name="Weinstock G.M."/>
            <person name="Sakaki Y."/>
            <person name="Fujiyama A."/>
            <person name="Hattori M."/>
            <person name="Yada T."/>
            <person name="Toyoda A."/>
            <person name="Itoh T."/>
            <person name="Kawagoe C."/>
            <person name="Watanabe H."/>
            <person name="Totoki Y."/>
            <person name="Taylor T."/>
            <person name="Weissenbach J."/>
            <person name="Heilig R."/>
            <person name="Saurin W."/>
            <person name="Artiguenave F."/>
            <person name="Brottier P."/>
            <person name="Bruls T."/>
            <person name="Pelletier E."/>
            <person name="Robert C."/>
            <person name="Wincker P."/>
            <person name="Smith D.R."/>
            <person name="Doucette-Stamm L."/>
            <person name="Rubenfield M."/>
            <person name="Weinstock K."/>
            <person name="Lee H.M."/>
            <person name="Dubois J."/>
            <person name="Rosenthal A."/>
            <person name="Platzer M."/>
            <person name="Nyakatura G."/>
            <person name="Taudien S."/>
            <person name="Rump A."/>
            <person name="Yang H."/>
            <person name="Yu J."/>
            <person name="Wang J."/>
            <person name="Huang G."/>
            <person name="Gu J."/>
            <person name="Hood L."/>
            <person name="Rowen L."/>
            <person name="Madan A."/>
            <person name="Qin S."/>
            <person name="Davis R.W."/>
            <person name="Federspiel N.A."/>
            <person name="Abola A.P."/>
            <person name="Proctor M.J."/>
            <person name="Myers R.M."/>
            <person name="Schmutz J."/>
            <person name="Dickson M."/>
            <person name="Grimwood J."/>
            <person name="Cox D.R."/>
            <person name="Olson M.V."/>
            <person name="Kaul R."/>
            <person name="Raymond C."/>
            <person name="Shimizu N."/>
            <person name="Kawasaki K."/>
            <person name="Minoshima S."/>
            <person name="Evans G.A."/>
            <person name="Athanasiou M."/>
            <person name="Schultz R."/>
            <person name="Roe B.A."/>
            <person name="Chen F."/>
            <person name="Pan H."/>
            <person name="Ramser J."/>
            <person name="Lehrach H."/>
            <person name="Reinhardt R."/>
            <person name="McCombie W.R."/>
            <person name="de la Bastide M."/>
            <person name="Dedhia N."/>
            <person name="Blocker H."/>
            <person name="Hornischer K."/>
            <person name="Nordsiek G."/>
            <person name="Agarwala R."/>
            <person name="Aravind L."/>
            <person name="Bailey J.A."/>
            <person name="Bateman A."/>
            <person name="Batzoglou S."/>
            <person name="Birney E."/>
            <person name="Bork P."/>
            <person name="Brown D.G."/>
            <person name="Burge C.B."/>
            <person name="Cerutti L."/>
            <person name="Chen H.C."/>
            <person name="Church D."/>
            <person name="Clamp M."/>
            <person name="Copley R.R."/>
            <person name="Doerks T."/>
            <person name="Eddy S.R."/>
            <person name="Eichler E.E."/>
            <person name="Furey T.S."/>
            <person name="Galagan J."/>
            <person name="Gilbert J.G."/>
            <person name="Harmon C."/>
            <person name="Hayashizaki Y."/>
            <person name="Haussler D."/>
            <person name="Hermjakob H."/>
            <person name="Hokamp K."/>
            <person name="Jang W."/>
            <person name="Johnson L.S."/>
            <person name="Jones T.A."/>
            <person name="Kasif S."/>
            <person name="Kaspryzk A."/>
            <person name="Kennedy S."/>
            <person name="Kent W.J."/>
            <person name="Kitts P."/>
            <person name="Koonin E.V."/>
            <person name="Korf I."/>
            <person name="Kulp D."/>
            <person name="Lancet D."/>
            <person name="Lowe T.M."/>
            <person name="McLysaght A."/>
            <person name="Mikkelsen T."/>
            <person name="Moran J.V."/>
            <person name="Mulder N."/>
            <person name="Pollara V.J."/>
            <person name="Ponting C.P."/>
            <person name="Schuler G."/>
            <person name="Schultz J."/>
            <person name="Slater G."/>
            <person name="Smit A.F."/>
            <person name="Stupka E."/>
            <person name="Szustakowski J."/>
            <person name="Thierry-Mieg D."/>
            <person name="Thierry-Mieg J."/>
            <person name="Wagner L."/>
            <person name="Wallis J."/>
            <person name="Wheeler R."/>
            <person name="Williams A."/>
            <person name="Wolf Y.I."/>
            <person name="Wolfe K.H."/>
            <person name="Yang S.P."/>
            <person name="Yeh R.F."/>
            <person name="Collins F."/>
            <person name="Guyer M.S."/>
            <person name="Peterson J."/>
            <person name="Felsenfeld A."/>
            <person name="Wetterstrand K.A."/>
            <person name="Patrinos A."/>
            <person name="Morgan M.J."/>
            <person name="de Jong P."/>
            <person name="Catanese J.J."/>
            <person name="Osoegawa K."/>
            <person name="Shizuya H."/>
            <person name="Choi S."/>
            <person name="Chen Y.J."/>
        </authorList>
    </citation>
    <scope>NUCLEOTIDE SEQUENCE [LARGE SCALE GENOMIC DNA]</scope>
</reference>
<keyword evidence="1" id="KW-0472">Membrane</keyword>
<dbReference type="OpenTargets" id="ENSG00000101958"/>
<keyword evidence="1" id="KW-0812">Transmembrane</keyword>
<evidence type="ECO:0000313" key="2">
    <source>
        <dbReference type="Ensembl" id="ENSP00000387756.3"/>
    </source>
</evidence>